<dbReference type="RefSeq" id="WP_153420848.1">
    <property type="nucleotide sequence ID" value="NZ_WFLM01000004.1"/>
</dbReference>
<protein>
    <submittedName>
        <fullName evidence="1">Uncharacterized protein</fullName>
    </submittedName>
</protein>
<accession>A0A6N6VUB4</accession>
<reference evidence="1 2" key="1">
    <citation type="submission" date="2019-10" db="EMBL/GenBank/DDBJ databases">
        <title>New species of Slilvanegrellaceae.</title>
        <authorList>
            <person name="Pitt A."/>
            <person name="Hahn M.W."/>
        </authorList>
    </citation>
    <scope>NUCLEOTIDE SEQUENCE [LARGE SCALE GENOMIC DNA]</scope>
    <source>
        <strain evidence="1 2">SP-Ram-0.45-NSY-1</strain>
    </source>
</reference>
<keyword evidence="2" id="KW-1185">Reference proteome</keyword>
<evidence type="ECO:0000313" key="2">
    <source>
        <dbReference type="Proteomes" id="UP000437748"/>
    </source>
</evidence>
<organism evidence="1 2">
    <name type="scientific">Silvanigrella paludirubra</name>
    <dbReference type="NCBI Taxonomy" id="2499159"/>
    <lineage>
        <taxon>Bacteria</taxon>
        <taxon>Pseudomonadati</taxon>
        <taxon>Bdellovibrionota</taxon>
        <taxon>Oligoflexia</taxon>
        <taxon>Silvanigrellales</taxon>
        <taxon>Silvanigrellaceae</taxon>
        <taxon>Silvanigrella</taxon>
    </lineage>
</organism>
<dbReference type="AlphaFoldDB" id="A0A6N6VUB4"/>
<name>A0A6N6VUB4_9BACT</name>
<comment type="caution">
    <text evidence="1">The sequence shown here is derived from an EMBL/GenBank/DDBJ whole genome shotgun (WGS) entry which is preliminary data.</text>
</comment>
<proteinExistence type="predicted"/>
<sequence>MLNILNEVMLYNNDNIINKFTKDYDKISLYDSQIIFKETLKWLWLCNESYLDKNENVNIFIYEDSLIIDKMWHNFILFTKDYHEFCHKYFGRFIHHEPNVDQDKENIYFERDLTNMYSYIYDKLGEETLNLWFREFPEKYNLTN</sequence>
<dbReference type="OrthoDB" id="5328543at2"/>
<dbReference type="Proteomes" id="UP000437748">
    <property type="component" value="Unassembled WGS sequence"/>
</dbReference>
<evidence type="ECO:0000313" key="1">
    <source>
        <dbReference type="EMBL" id="KAB8037771.1"/>
    </source>
</evidence>
<gene>
    <name evidence="1" type="ORF">GCL60_11395</name>
</gene>
<dbReference type="EMBL" id="WFLM01000004">
    <property type="protein sequence ID" value="KAB8037771.1"/>
    <property type="molecule type" value="Genomic_DNA"/>
</dbReference>